<organism evidence="24 25">
    <name type="scientific">Methylomonas fluvii</name>
    <dbReference type="NCBI Taxonomy" id="1854564"/>
    <lineage>
        <taxon>Bacteria</taxon>
        <taxon>Pseudomonadati</taxon>
        <taxon>Pseudomonadota</taxon>
        <taxon>Gammaproteobacteria</taxon>
        <taxon>Methylococcales</taxon>
        <taxon>Methylococcaceae</taxon>
        <taxon>Methylomonas</taxon>
    </lineage>
</organism>
<keyword evidence="11 17" id="KW-1133">Transmembrane helix</keyword>
<dbReference type="SMART" id="SM00073">
    <property type="entry name" value="HPT"/>
    <property type="match status" value="1"/>
</dbReference>
<dbReference type="Pfam" id="PF00990">
    <property type="entry name" value="GGDEF"/>
    <property type="match status" value="1"/>
</dbReference>
<dbReference type="Pfam" id="PF00072">
    <property type="entry name" value="Response_reg"/>
    <property type="match status" value="3"/>
</dbReference>
<dbReference type="SMART" id="SM00267">
    <property type="entry name" value="GGDEF"/>
    <property type="match status" value="1"/>
</dbReference>
<keyword evidence="4" id="KW-1003">Cell membrane</keyword>
<comment type="catalytic activity">
    <reaction evidence="1">
        <text>ATP + protein L-histidine = ADP + protein N-phospho-L-histidine.</text>
        <dbReference type="EC" id="2.7.13.3"/>
    </reaction>
</comment>
<dbReference type="InterPro" id="IPR001633">
    <property type="entry name" value="EAL_dom"/>
</dbReference>
<gene>
    <name evidence="24" type="ORF">EBB_18815</name>
</gene>
<dbReference type="InterPro" id="IPR005467">
    <property type="entry name" value="His_kinase_dom"/>
</dbReference>
<dbReference type="Pfam" id="PF02518">
    <property type="entry name" value="HATPase_c"/>
    <property type="match status" value="1"/>
</dbReference>
<dbReference type="EC" id="2.7.13.3" evidence="3"/>
<keyword evidence="16" id="KW-0175">Coiled coil</keyword>
<evidence type="ECO:0000256" key="3">
    <source>
        <dbReference type="ARBA" id="ARBA00012438"/>
    </source>
</evidence>
<feature type="domain" description="HAMP" evidence="21">
    <location>
        <begin position="228"/>
        <end position="281"/>
    </location>
</feature>
<keyword evidence="13 17" id="KW-0472">Membrane</keyword>
<reference evidence="24 25" key="1">
    <citation type="submission" date="2020-09" db="EMBL/GenBank/DDBJ databases">
        <title>Methylomonas albis sp. nov. and Methylomonas fluvii sp. nov.: Two cold-adapted methanotrophs from the River Elbe and an amended description of Methylovulum psychrotolerans strain Eb1.</title>
        <authorList>
            <person name="Bussmann I.K."/>
            <person name="Klings K.-W."/>
            <person name="Warnstedt J."/>
            <person name="Hoppert M."/>
            <person name="Saborowski A."/>
            <person name="Horn F."/>
            <person name="Liebner S."/>
        </authorList>
    </citation>
    <scope>NUCLEOTIDE SEQUENCE [LARGE SCALE GENOMIC DNA]</scope>
    <source>
        <strain evidence="24 25">EbB</strain>
    </source>
</reference>
<dbReference type="InterPro" id="IPR033417">
    <property type="entry name" value="CHASE8"/>
</dbReference>
<dbReference type="Gene3D" id="3.40.50.2300">
    <property type="match status" value="3"/>
</dbReference>
<evidence type="ECO:0000256" key="11">
    <source>
        <dbReference type="ARBA" id="ARBA00022989"/>
    </source>
</evidence>
<dbReference type="SUPFAM" id="SSF141868">
    <property type="entry name" value="EAL domain-like"/>
    <property type="match status" value="1"/>
</dbReference>
<dbReference type="Gene3D" id="6.10.340.10">
    <property type="match status" value="1"/>
</dbReference>
<keyword evidence="10" id="KW-0067">ATP-binding</keyword>
<evidence type="ECO:0000259" key="18">
    <source>
        <dbReference type="PROSITE" id="PS50109"/>
    </source>
</evidence>
<dbReference type="CDD" id="cd00156">
    <property type="entry name" value="REC"/>
    <property type="match status" value="1"/>
</dbReference>
<dbReference type="CDD" id="cd01949">
    <property type="entry name" value="GGDEF"/>
    <property type="match status" value="1"/>
</dbReference>
<dbReference type="InterPro" id="IPR000160">
    <property type="entry name" value="GGDEF_dom"/>
</dbReference>
<evidence type="ECO:0000259" key="20">
    <source>
        <dbReference type="PROSITE" id="PS50883"/>
    </source>
</evidence>
<dbReference type="PROSITE" id="PS50883">
    <property type="entry name" value="EAL"/>
    <property type="match status" value="1"/>
</dbReference>
<dbReference type="InterPro" id="IPR035965">
    <property type="entry name" value="PAS-like_dom_sf"/>
</dbReference>
<name>A0ABR9DHD5_9GAMM</name>
<dbReference type="Gene3D" id="3.30.450.20">
    <property type="entry name" value="PAS domain"/>
    <property type="match status" value="1"/>
</dbReference>
<comment type="subcellular location">
    <subcellularLocation>
        <location evidence="2">Cell membrane</location>
        <topology evidence="2">Multi-pass membrane protein</topology>
    </subcellularLocation>
</comment>
<sequence>MFKWFNNAPIKIKLVFIMTLIAVVTLFSASTAIVVNEYYAKKKDTEQQLVLIANIIASNISAALVFEDTVSANTMLNSMKTRDSILNAELYDKQGKLFADYHSQKLGVSHWDAEKASALLNDAQLPPSSEGLYGFISEVFADWYERLFPYTNNVVGKAGEKNVFKYDEDNNLHFVRSIELDGDVVGVLHLVDDQSGFYAILKAFYSTMGLIVVFTMILIGMLTTKLQQIFLAPLLKLMDAMQSVGHEKSFSHRINKTSSDEFGDLADVYNAMLAEIQFRDDQLAMHRNSLEQQVVERTQQLEEKNQELSISIAEALSAKEQAEQASKAKSQFLATMSHEIRTPMNGVLGMTELLMSSGLDDRQSRFADTAYRSANSLLSIINNILDFSKIEAGKLQLIVQEFDLRRLLEDTVEMMAEQAHRKGLELILNLPHQMHFIVQGDAERLRQVLVNLLSNAIKFTEEGDVQLKVSFPENAARDKVRLLFEVIDTGIGVAAERQAEIFDSFTQSDGSITRRYGGTGLGLTISKQLVELMGGSLGLESNIGRGSRFYFDLELGLGIQADIERADTSALEGLHILVVDDNAINRDILHDQVSLWGAHVTTVDSGPRALKLLVEAATLNNPFQVALLDWHLPVMDGLMLAKAIQCDQRIPKLPLIMLSSENVSIKTGLTHEYGISFYLNKPVFQQRLLNCLLEIATFAPLEQTAPSAVSPEQIKLSGRILVAEDNLVNQEVVKSFLESMGCIAEVVADGQEAFQAACRRRYDLILMDCHMPVMDGFSATIKIREHEQATASSRIPIIALTADVQKGIHDQCEMVGMDGYLSKPFSKEQLRHLLINWLPIAADNALERAPLEYQDAAMAGDFTLGPICQADLAQLRDIYDANGVSLLNKAIALYLQTAPETAEKLRQAAADGQADLLADMAHALKSSSANLGARDLSKTCRLLETAGRQADLAAIPELLAEFEAQLLAALVELRAIAHACAAQPDVPQAGMDKPVADLSLEAKRILLIDDDPNFRLITGEQLKASGFDIVEAESGEAALLLLETAIPDLVIVDAIMPGIDGFETCRRMSANPAMTDIPIIMSTGLEDIESINRAFKVGATDFIIKPLNHVVLIHHIRFLLRSSHDTAELRNSKQQLSAAQRIAGLGYWTWDPRQDKFEISPFLAEMCQMPADYFRGELSNYLNLIEAADRKIVQTLIEAAAQGEQVEYVEYRLRPDLETPISVRQDTALISSGQLSFVTGTVQDISKQKQSEQIIHQLAYFDELTGLASRVHYHKRIQQTIKASARGKLEFAFLFLDLDEFKYVNDSFGHNVGDQFLKAIAQRIQSVVREEDFAARLGGDEFCIIASSITDEFQAMEIAERCLQEINRPLILDTHHLKPRVSIGIAIYPKDGENEHDLMKAADTAMYAAKSAGKQRYAYYRPEMTGLAIKRMQDEQALRDALEHQQLQLYYQPQVSMLAGRMIGLEALVRWRHPLRGLLGPGEFIPLAEALGLNGKISDWAIQQACEQLIAWQNQGLPLSTTAVNVSASHFRDPQFPFTLREILKQTQLPAHYLQIEVTESAMQTAADLEIFKKLKGIGVKIAIDDFGTGFSSLASLKQLPVDCLKIDRTFVQDVLFNPQTPILLGTIIGMANAMNFSLVAEGVETIEQAMVMSGLGCQVVQGYLFSQPLTAAEVPAMFDKDFRLEFIHAKPANNDIHRNDYD</sequence>
<feature type="modified residue" description="4-aspartylphosphate" evidence="15">
    <location>
        <position position="1053"/>
    </location>
</feature>
<feature type="transmembrane region" description="Helical" evidence="17">
    <location>
        <begin position="12"/>
        <end position="35"/>
    </location>
</feature>
<dbReference type="InterPro" id="IPR003660">
    <property type="entry name" value="HAMP_dom"/>
</dbReference>
<dbReference type="SUPFAM" id="SSF55874">
    <property type="entry name" value="ATPase domain of HSP90 chaperone/DNA topoisomerase II/histidine kinase"/>
    <property type="match status" value="1"/>
</dbReference>
<dbReference type="Pfam" id="PF00512">
    <property type="entry name" value="HisKA"/>
    <property type="match status" value="1"/>
</dbReference>
<keyword evidence="25" id="KW-1185">Reference proteome</keyword>
<dbReference type="InterPro" id="IPR036890">
    <property type="entry name" value="HATPase_C_sf"/>
</dbReference>
<dbReference type="CDD" id="cd00082">
    <property type="entry name" value="HisKA"/>
    <property type="match status" value="1"/>
</dbReference>
<feature type="domain" description="GGDEF" evidence="22">
    <location>
        <begin position="1289"/>
        <end position="1422"/>
    </location>
</feature>
<evidence type="ECO:0000259" key="19">
    <source>
        <dbReference type="PROSITE" id="PS50110"/>
    </source>
</evidence>
<feature type="domain" description="HPt" evidence="23">
    <location>
        <begin position="883"/>
        <end position="976"/>
    </location>
</feature>
<evidence type="ECO:0000256" key="14">
    <source>
        <dbReference type="PROSITE-ProRule" id="PRU00110"/>
    </source>
</evidence>
<dbReference type="RefSeq" id="WP_192395294.1">
    <property type="nucleotide sequence ID" value="NZ_CAJHIU010000003.1"/>
</dbReference>
<feature type="coiled-coil region" evidence="16">
    <location>
        <begin position="287"/>
        <end position="325"/>
    </location>
</feature>
<dbReference type="SUPFAM" id="SSF52172">
    <property type="entry name" value="CheY-like"/>
    <property type="match status" value="3"/>
</dbReference>
<evidence type="ECO:0000256" key="1">
    <source>
        <dbReference type="ARBA" id="ARBA00000085"/>
    </source>
</evidence>
<feature type="modified residue" description="4-aspartylphosphate" evidence="15">
    <location>
        <position position="768"/>
    </location>
</feature>
<dbReference type="SUPFAM" id="SSF55785">
    <property type="entry name" value="PYP-like sensor domain (PAS domain)"/>
    <property type="match status" value="1"/>
</dbReference>
<feature type="domain" description="Response regulatory" evidence="19">
    <location>
        <begin position="1004"/>
        <end position="1120"/>
    </location>
</feature>
<proteinExistence type="predicted"/>
<dbReference type="SMART" id="SM00388">
    <property type="entry name" value="HisKA"/>
    <property type="match status" value="1"/>
</dbReference>
<dbReference type="CDD" id="cd01948">
    <property type="entry name" value="EAL"/>
    <property type="match status" value="1"/>
</dbReference>
<feature type="domain" description="Response regulatory" evidence="19">
    <location>
        <begin position="719"/>
        <end position="838"/>
    </location>
</feature>
<dbReference type="CDD" id="cd17546">
    <property type="entry name" value="REC_hyHK_CKI1_RcsC-like"/>
    <property type="match status" value="1"/>
</dbReference>
<evidence type="ECO:0000256" key="2">
    <source>
        <dbReference type="ARBA" id="ARBA00004651"/>
    </source>
</evidence>
<evidence type="ECO:0000256" key="6">
    <source>
        <dbReference type="ARBA" id="ARBA00022679"/>
    </source>
</evidence>
<dbReference type="EMBL" id="JACXST010000003">
    <property type="protein sequence ID" value="MBD9362523.1"/>
    <property type="molecule type" value="Genomic_DNA"/>
</dbReference>
<dbReference type="InterPro" id="IPR003661">
    <property type="entry name" value="HisK_dim/P_dom"/>
</dbReference>
<feature type="domain" description="EAL" evidence="20">
    <location>
        <begin position="1431"/>
        <end position="1683"/>
    </location>
</feature>
<dbReference type="PROSITE" id="PS50887">
    <property type="entry name" value="GGDEF"/>
    <property type="match status" value="1"/>
</dbReference>
<dbReference type="PANTHER" id="PTHR45339:SF1">
    <property type="entry name" value="HYBRID SIGNAL TRANSDUCTION HISTIDINE KINASE J"/>
    <property type="match status" value="1"/>
</dbReference>
<dbReference type="PROSITE" id="PS50109">
    <property type="entry name" value="HIS_KIN"/>
    <property type="match status" value="1"/>
</dbReference>
<feature type="domain" description="Histidine kinase" evidence="18">
    <location>
        <begin position="335"/>
        <end position="557"/>
    </location>
</feature>
<evidence type="ECO:0000256" key="10">
    <source>
        <dbReference type="ARBA" id="ARBA00022840"/>
    </source>
</evidence>
<keyword evidence="5 15" id="KW-0597">Phosphoprotein</keyword>
<dbReference type="SMART" id="SM00052">
    <property type="entry name" value="EAL"/>
    <property type="match status" value="1"/>
</dbReference>
<keyword evidence="7 17" id="KW-0812">Transmembrane</keyword>
<keyword evidence="6" id="KW-0808">Transferase</keyword>
<feature type="domain" description="Response regulatory" evidence="19">
    <location>
        <begin position="575"/>
        <end position="696"/>
    </location>
</feature>
<keyword evidence="12" id="KW-0902">Two-component regulatory system</keyword>
<dbReference type="InterPro" id="IPR004358">
    <property type="entry name" value="Sig_transdc_His_kin-like_C"/>
</dbReference>
<dbReference type="Gene3D" id="1.10.287.130">
    <property type="match status" value="1"/>
</dbReference>
<dbReference type="Gene3D" id="1.20.120.160">
    <property type="entry name" value="HPT domain"/>
    <property type="match status" value="1"/>
</dbReference>
<dbReference type="CDD" id="cd06225">
    <property type="entry name" value="HAMP"/>
    <property type="match status" value="1"/>
</dbReference>
<evidence type="ECO:0000313" key="25">
    <source>
        <dbReference type="Proteomes" id="UP000641152"/>
    </source>
</evidence>
<dbReference type="InterPro" id="IPR043128">
    <property type="entry name" value="Rev_trsase/Diguanyl_cyclase"/>
</dbReference>
<dbReference type="NCBIfam" id="TIGR00254">
    <property type="entry name" value="GGDEF"/>
    <property type="match status" value="1"/>
</dbReference>
<evidence type="ECO:0000259" key="23">
    <source>
        <dbReference type="PROSITE" id="PS50894"/>
    </source>
</evidence>
<dbReference type="Gene3D" id="3.20.20.450">
    <property type="entry name" value="EAL domain"/>
    <property type="match status" value="1"/>
</dbReference>
<dbReference type="Pfam" id="PF00563">
    <property type="entry name" value="EAL"/>
    <property type="match status" value="1"/>
</dbReference>
<dbReference type="Pfam" id="PF00672">
    <property type="entry name" value="HAMP"/>
    <property type="match status" value="1"/>
</dbReference>
<dbReference type="Pfam" id="PF17152">
    <property type="entry name" value="CHASE8"/>
    <property type="match status" value="1"/>
</dbReference>
<feature type="transmembrane region" description="Helical" evidence="17">
    <location>
        <begin position="203"/>
        <end position="222"/>
    </location>
</feature>
<dbReference type="InterPro" id="IPR029787">
    <property type="entry name" value="Nucleotide_cyclase"/>
</dbReference>
<evidence type="ECO:0000256" key="9">
    <source>
        <dbReference type="ARBA" id="ARBA00022777"/>
    </source>
</evidence>
<keyword evidence="9" id="KW-0418">Kinase</keyword>
<dbReference type="PANTHER" id="PTHR45339">
    <property type="entry name" value="HYBRID SIGNAL TRANSDUCTION HISTIDINE KINASE J"/>
    <property type="match status" value="1"/>
</dbReference>
<accession>A0ABR9DHD5</accession>
<feature type="modified residue" description="Phosphohistidine" evidence="14">
    <location>
        <position position="922"/>
    </location>
</feature>
<evidence type="ECO:0000256" key="4">
    <source>
        <dbReference type="ARBA" id="ARBA00022475"/>
    </source>
</evidence>
<dbReference type="PROSITE" id="PS50110">
    <property type="entry name" value="RESPONSE_REGULATORY"/>
    <property type="match status" value="3"/>
</dbReference>
<dbReference type="Gene3D" id="3.30.70.270">
    <property type="match status" value="1"/>
</dbReference>
<evidence type="ECO:0000313" key="24">
    <source>
        <dbReference type="EMBL" id="MBD9362523.1"/>
    </source>
</evidence>
<evidence type="ECO:0000256" key="13">
    <source>
        <dbReference type="ARBA" id="ARBA00023136"/>
    </source>
</evidence>
<dbReference type="SMART" id="SM00304">
    <property type="entry name" value="HAMP"/>
    <property type="match status" value="1"/>
</dbReference>
<dbReference type="CDD" id="cd16922">
    <property type="entry name" value="HATPase_EvgS-ArcB-TorS-like"/>
    <property type="match status" value="1"/>
</dbReference>
<feature type="transmembrane region" description="Helical" evidence="17">
    <location>
        <begin position="47"/>
        <end position="66"/>
    </location>
</feature>
<dbReference type="InterPro" id="IPR008207">
    <property type="entry name" value="Sig_transdc_His_kin_Hpt_dom"/>
</dbReference>
<evidence type="ECO:0000259" key="22">
    <source>
        <dbReference type="PROSITE" id="PS50887"/>
    </source>
</evidence>
<evidence type="ECO:0000259" key="21">
    <source>
        <dbReference type="PROSITE" id="PS50885"/>
    </source>
</evidence>
<evidence type="ECO:0000256" key="8">
    <source>
        <dbReference type="ARBA" id="ARBA00022741"/>
    </source>
</evidence>
<evidence type="ECO:0000256" key="5">
    <source>
        <dbReference type="ARBA" id="ARBA00022553"/>
    </source>
</evidence>
<dbReference type="PRINTS" id="PR00344">
    <property type="entry name" value="BCTRLSENSOR"/>
</dbReference>
<dbReference type="InterPro" id="IPR003594">
    <property type="entry name" value="HATPase_dom"/>
</dbReference>
<evidence type="ECO:0000256" key="17">
    <source>
        <dbReference type="SAM" id="Phobius"/>
    </source>
</evidence>
<dbReference type="InterPro" id="IPR001789">
    <property type="entry name" value="Sig_transdc_resp-reg_receiver"/>
</dbReference>
<dbReference type="SUPFAM" id="SSF47384">
    <property type="entry name" value="Homodimeric domain of signal transducing histidine kinase"/>
    <property type="match status" value="1"/>
</dbReference>
<evidence type="ECO:0000256" key="15">
    <source>
        <dbReference type="PROSITE-ProRule" id="PRU00169"/>
    </source>
</evidence>
<evidence type="ECO:0000256" key="7">
    <source>
        <dbReference type="ARBA" id="ARBA00022692"/>
    </source>
</evidence>
<evidence type="ECO:0000256" key="16">
    <source>
        <dbReference type="SAM" id="Coils"/>
    </source>
</evidence>
<protein>
    <recommendedName>
        <fullName evidence="3">histidine kinase</fullName>
        <ecNumber evidence="3">2.7.13.3</ecNumber>
    </recommendedName>
</protein>
<dbReference type="PROSITE" id="PS50885">
    <property type="entry name" value="HAMP"/>
    <property type="match status" value="1"/>
</dbReference>
<keyword evidence="8" id="KW-0547">Nucleotide-binding</keyword>
<dbReference type="Gene3D" id="3.30.565.10">
    <property type="entry name" value="Histidine kinase-like ATPase, C-terminal domain"/>
    <property type="match status" value="1"/>
</dbReference>
<dbReference type="SUPFAM" id="SSF47226">
    <property type="entry name" value="Histidine-containing phosphotransfer domain, HPT domain"/>
    <property type="match status" value="1"/>
</dbReference>
<dbReference type="Proteomes" id="UP000641152">
    <property type="component" value="Unassembled WGS sequence"/>
</dbReference>
<dbReference type="InterPro" id="IPR035919">
    <property type="entry name" value="EAL_sf"/>
</dbReference>
<dbReference type="Pfam" id="PF01627">
    <property type="entry name" value="Hpt"/>
    <property type="match status" value="1"/>
</dbReference>
<comment type="caution">
    <text evidence="24">The sequence shown here is derived from an EMBL/GenBank/DDBJ whole genome shotgun (WGS) entry which is preliminary data.</text>
</comment>
<dbReference type="InterPro" id="IPR036097">
    <property type="entry name" value="HisK_dim/P_sf"/>
</dbReference>
<evidence type="ECO:0000256" key="12">
    <source>
        <dbReference type="ARBA" id="ARBA00023012"/>
    </source>
</evidence>
<dbReference type="InterPro" id="IPR011006">
    <property type="entry name" value="CheY-like_superfamily"/>
</dbReference>
<dbReference type="SMART" id="SM00448">
    <property type="entry name" value="REC"/>
    <property type="match status" value="3"/>
</dbReference>
<dbReference type="PROSITE" id="PS50894">
    <property type="entry name" value="HPT"/>
    <property type="match status" value="1"/>
</dbReference>
<dbReference type="SMART" id="SM00387">
    <property type="entry name" value="HATPase_c"/>
    <property type="match status" value="1"/>
</dbReference>
<feature type="modified residue" description="4-aspartylphosphate" evidence="15">
    <location>
        <position position="629"/>
    </location>
</feature>
<dbReference type="SUPFAM" id="SSF55073">
    <property type="entry name" value="Nucleotide cyclase"/>
    <property type="match status" value="1"/>
</dbReference>
<dbReference type="InterPro" id="IPR036641">
    <property type="entry name" value="HPT_dom_sf"/>
</dbReference>